<evidence type="ECO:0000313" key="4">
    <source>
        <dbReference type="Proteomes" id="UP000531594"/>
    </source>
</evidence>
<dbReference type="Pfam" id="PF01408">
    <property type="entry name" value="GFO_IDH_MocA"/>
    <property type="match status" value="1"/>
</dbReference>
<organism evidence="3 4">
    <name type="scientific">Bacillus benzoevorans</name>
    <dbReference type="NCBI Taxonomy" id="1456"/>
    <lineage>
        <taxon>Bacteria</taxon>
        <taxon>Bacillati</taxon>
        <taxon>Bacillota</taxon>
        <taxon>Bacilli</taxon>
        <taxon>Bacillales</taxon>
        <taxon>Bacillaceae</taxon>
        <taxon>Bacillus</taxon>
    </lineage>
</organism>
<dbReference type="InterPro" id="IPR052515">
    <property type="entry name" value="Gfo/Idh/MocA_Oxidoreductase"/>
</dbReference>
<evidence type="ECO:0000259" key="2">
    <source>
        <dbReference type="Pfam" id="PF22725"/>
    </source>
</evidence>
<proteinExistence type="predicted"/>
<dbReference type="RefSeq" id="WP_184524735.1">
    <property type="nucleotide sequence ID" value="NZ_JACHGK010000004.1"/>
</dbReference>
<keyword evidence="4" id="KW-1185">Reference proteome</keyword>
<accession>A0A7X0HQU1</accession>
<dbReference type="Gene3D" id="3.30.360.10">
    <property type="entry name" value="Dihydrodipicolinate Reductase, domain 2"/>
    <property type="match status" value="1"/>
</dbReference>
<sequence length="334" mass="37354">MLKAAVIGLGDISKIHIPIIQENPNVELVAVCDIDEALKDAVPGVHFYTDYHVMIEEEELDCVHVCLPHYLHLHATKACVEKGIHVLQEKPLALNTEEGLELVKLEAEHPDVKICICFQNRYNETFETLQEIAASGTYGKVIGVKGLVTWFRPKNYYDVKPWRGMMEYAGGGVMINQSIHTLDLMHLLGGEIKELKGTISNLLDYGIEVEDTATAHIKYKNGATGLFFATNANFGNSSVELQVVLEKAKFTIKDSILTRLNEDGIKERMVEDAKMPGSKFYYGASHMKLINQFYSSIANNTSDYVHVKDALPSIQIIDAIRTSSELNKEIKLEV</sequence>
<dbReference type="InterPro" id="IPR000683">
    <property type="entry name" value="Gfo/Idh/MocA-like_OxRdtase_N"/>
</dbReference>
<dbReference type="Pfam" id="PF22725">
    <property type="entry name" value="GFO_IDH_MocA_C3"/>
    <property type="match status" value="1"/>
</dbReference>
<protein>
    <submittedName>
        <fullName evidence="3">Putative dehydrogenase</fullName>
    </submittedName>
</protein>
<evidence type="ECO:0000313" key="3">
    <source>
        <dbReference type="EMBL" id="MBB6445051.1"/>
    </source>
</evidence>
<feature type="domain" description="GFO/IDH/MocA-like oxidoreductase" evidence="2">
    <location>
        <begin position="126"/>
        <end position="250"/>
    </location>
</feature>
<dbReference type="Proteomes" id="UP000531594">
    <property type="component" value="Unassembled WGS sequence"/>
</dbReference>
<dbReference type="GO" id="GO:0000166">
    <property type="term" value="F:nucleotide binding"/>
    <property type="evidence" value="ECO:0007669"/>
    <property type="project" value="InterPro"/>
</dbReference>
<reference evidence="3 4" key="1">
    <citation type="submission" date="2020-08" db="EMBL/GenBank/DDBJ databases">
        <title>Genomic Encyclopedia of Type Strains, Phase IV (KMG-IV): sequencing the most valuable type-strain genomes for metagenomic binning, comparative biology and taxonomic classification.</title>
        <authorList>
            <person name="Goeker M."/>
        </authorList>
    </citation>
    <scope>NUCLEOTIDE SEQUENCE [LARGE SCALE GENOMIC DNA]</scope>
    <source>
        <strain evidence="3 4">DSM 5391</strain>
    </source>
</reference>
<dbReference type="Gene3D" id="3.40.50.720">
    <property type="entry name" value="NAD(P)-binding Rossmann-like Domain"/>
    <property type="match status" value="1"/>
</dbReference>
<dbReference type="SUPFAM" id="SSF55347">
    <property type="entry name" value="Glyceraldehyde-3-phosphate dehydrogenase-like, C-terminal domain"/>
    <property type="match status" value="1"/>
</dbReference>
<feature type="domain" description="Gfo/Idh/MocA-like oxidoreductase N-terminal" evidence="1">
    <location>
        <begin position="3"/>
        <end position="110"/>
    </location>
</feature>
<dbReference type="EMBL" id="JACHGK010000004">
    <property type="protein sequence ID" value="MBB6445051.1"/>
    <property type="molecule type" value="Genomic_DNA"/>
</dbReference>
<dbReference type="PANTHER" id="PTHR43249:SF1">
    <property type="entry name" value="D-GLUCOSIDE 3-DEHYDROGENASE"/>
    <property type="match status" value="1"/>
</dbReference>
<dbReference type="PANTHER" id="PTHR43249">
    <property type="entry name" value="UDP-N-ACETYL-2-AMINO-2-DEOXY-D-GLUCURONATE OXIDASE"/>
    <property type="match status" value="1"/>
</dbReference>
<dbReference type="InterPro" id="IPR036291">
    <property type="entry name" value="NAD(P)-bd_dom_sf"/>
</dbReference>
<name>A0A7X0HQU1_9BACI</name>
<gene>
    <name evidence="3" type="ORF">HNR53_001661</name>
</gene>
<dbReference type="SUPFAM" id="SSF51735">
    <property type="entry name" value="NAD(P)-binding Rossmann-fold domains"/>
    <property type="match status" value="1"/>
</dbReference>
<dbReference type="AlphaFoldDB" id="A0A7X0HQU1"/>
<evidence type="ECO:0000259" key="1">
    <source>
        <dbReference type="Pfam" id="PF01408"/>
    </source>
</evidence>
<comment type="caution">
    <text evidence="3">The sequence shown here is derived from an EMBL/GenBank/DDBJ whole genome shotgun (WGS) entry which is preliminary data.</text>
</comment>
<dbReference type="InterPro" id="IPR055170">
    <property type="entry name" value="GFO_IDH_MocA-like_dom"/>
</dbReference>